<evidence type="ECO:0000313" key="2">
    <source>
        <dbReference type="EMBL" id="CAL8119583.1"/>
    </source>
</evidence>
<feature type="compositionally biased region" description="Basic residues" evidence="1">
    <location>
        <begin position="8"/>
        <end position="20"/>
    </location>
</feature>
<feature type="region of interest" description="Disordered" evidence="1">
    <location>
        <begin position="1"/>
        <end position="25"/>
    </location>
</feature>
<dbReference type="EMBL" id="CAXLJM020000061">
    <property type="protein sequence ID" value="CAL8119583.1"/>
    <property type="molecule type" value="Genomic_DNA"/>
</dbReference>
<proteinExistence type="predicted"/>
<dbReference type="EMBL" id="CAXLJM020000061">
    <property type="protein sequence ID" value="CAL8119593.1"/>
    <property type="molecule type" value="Genomic_DNA"/>
</dbReference>
<feature type="region of interest" description="Disordered" evidence="1">
    <location>
        <begin position="90"/>
        <end position="113"/>
    </location>
</feature>
<keyword evidence="4" id="KW-1185">Reference proteome</keyword>
<evidence type="ECO:0000256" key="1">
    <source>
        <dbReference type="SAM" id="MobiDB-lite"/>
    </source>
</evidence>
<protein>
    <submittedName>
        <fullName evidence="2">Uncharacterized protein</fullName>
    </submittedName>
</protein>
<evidence type="ECO:0000313" key="3">
    <source>
        <dbReference type="EMBL" id="CAL8119593.1"/>
    </source>
</evidence>
<name>A0ABP1R958_9HEXA</name>
<organism evidence="2 4">
    <name type="scientific">Orchesella dallaii</name>
    <dbReference type="NCBI Taxonomy" id="48710"/>
    <lineage>
        <taxon>Eukaryota</taxon>
        <taxon>Metazoa</taxon>
        <taxon>Ecdysozoa</taxon>
        <taxon>Arthropoda</taxon>
        <taxon>Hexapoda</taxon>
        <taxon>Collembola</taxon>
        <taxon>Entomobryomorpha</taxon>
        <taxon>Entomobryoidea</taxon>
        <taxon>Orchesellidae</taxon>
        <taxon>Orchesellinae</taxon>
        <taxon>Orchesella</taxon>
    </lineage>
</organism>
<evidence type="ECO:0000313" key="4">
    <source>
        <dbReference type="Proteomes" id="UP001642540"/>
    </source>
</evidence>
<reference evidence="2 4" key="1">
    <citation type="submission" date="2024-08" db="EMBL/GenBank/DDBJ databases">
        <authorList>
            <person name="Cucini C."/>
            <person name="Frati F."/>
        </authorList>
    </citation>
    <scope>NUCLEOTIDE SEQUENCE [LARGE SCALE GENOMIC DNA]</scope>
</reference>
<feature type="region of interest" description="Disordered" evidence="1">
    <location>
        <begin position="125"/>
        <end position="157"/>
    </location>
</feature>
<accession>A0ABP1R958</accession>
<sequence length="216" mass="24553">MAPVTTKKSGKPACRRRRSSSKSVEIPHRTRYHRLCRGKFPVNRLPKHSISEDQVERQHKRMPRLIPIHAILDNQFDHRHKKMPRLIPLPTSGGANSREALPSNPHTDSVGLPAVTEEVREQRVMMKTSSETNPLSDHPPKKKSKPKDTSAVSSTFERCSPGSYNTAAVLRVQQLENFFKRLFESIDNIKASVFSPETLRFEGLCYAADSIENFIE</sequence>
<dbReference type="Proteomes" id="UP001642540">
    <property type="component" value="Unassembled WGS sequence"/>
</dbReference>
<comment type="caution">
    <text evidence="2">The sequence shown here is derived from an EMBL/GenBank/DDBJ whole genome shotgun (WGS) entry which is preliminary data.</text>
</comment>
<gene>
    <name evidence="2" type="ORF">ODALV1_LOCUS18621</name>
    <name evidence="3" type="ORF">ODALV1_LOCUS18626</name>
</gene>